<dbReference type="Proteomes" id="UP000302218">
    <property type="component" value="Chromosome"/>
</dbReference>
<keyword evidence="5" id="KW-0067">ATP-binding</keyword>
<dbReference type="InterPro" id="IPR014017">
    <property type="entry name" value="DNA_helicase_UvrD-like_C"/>
</dbReference>
<evidence type="ECO:0000256" key="7">
    <source>
        <dbReference type="ARBA" id="ARBA00023235"/>
    </source>
</evidence>
<feature type="domain" description="UvrD-like helicase ATP-binding" evidence="12">
    <location>
        <begin position="41"/>
        <end position="293"/>
    </location>
</feature>
<evidence type="ECO:0000256" key="6">
    <source>
        <dbReference type="ARBA" id="ARBA00023125"/>
    </source>
</evidence>
<feature type="domain" description="UvrD-like helicase C-terminal" evidence="13">
    <location>
        <begin position="516"/>
        <end position="593"/>
    </location>
</feature>
<evidence type="ECO:0000256" key="8">
    <source>
        <dbReference type="ARBA" id="ARBA00034617"/>
    </source>
</evidence>
<gene>
    <name evidence="14" type="ORF">FEJ81_16540</name>
</gene>
<feature type="compositionally biased region" description="Polar residues" evidence="11">
    <location>
        <begin position="610"/>
        <end position="623"/>
    </location>
</feature>
<evidence type="ECO:0000259" key="13">
    <source>
        <dbReference type="Pfam" id="PF13361"/>
    </source>
</evidence>
<comment type="similarity">
    <text evidence="1">Belongs to the helicase family. UvrD subfamily.</text>
</comment>
<dbReference type="Gene3D" id="3.40.50.300">
    <property type="entry name" value="P-loop containing nucleotide triphosphate hydrolases"/>
    <property type="match status" value="2"/>
</dbReference>
<evidence type="ECO:0000256" key="9">
    <source>
        <dbReference type="ARBA" id="ARBA00034808"/>
    </source>
</evidence>
<dbReference type="InterPro" id="IPR000212">
    <property type="entry name" value="DNA_helicase_UvrD/REP"/>
</dbReference>
<dbReference type="InterPro" id="IPR014016">
    <property type="entry name" value="UvrD-like_ATP-bd"/>
</dbReference>
<keyword evidence="7" id="KW-0413">Isomerase</keyword>
<reference evidence="15" key="1">
    <citation type="submission" date="2019-05" db="EMBL/GenBank/DDBJ databases">
        <title>Genome sequence and methylation pattern of the halophilic Archaeon Natrinema versiforme BOL5-4.</title>
        <authorList>
            <person name="DasSarma P."/>
            <person name="Anton B.P."/>
            <person name="DasSarma S.L."/>
            <person name="Martinez F.L."/>
            <person name="Guzman D."/>
            <person name="Roberts R.J."/>
            <person name="DasSarma S."/>
        </authorList>
    </citation>
    <scope>NUCLEOTIDE SEQUENCE [LARGE SCALE GENOMIC DNA]</scope>
    <source>
        <strain evidence="15">BOL5-4</strain>
    </source>
</reference>
<keyword evidence="3" id="KW-0378">Hydrolase</keyword>
<dbReference type="EMBL" id="CP040330">
    <property type="protein sequence ID" value="QCS43875.1"/>
    <property type="molecule type" value="Genomic_DNA"/>
</dbReference>
<feature type="region of interest" description="Disordered" evidence="11">
    <location>
        <begin position="604"/>
        <end position="623"/>
    </location>
</feature>
<dbReference type="GO" id="GO:0000725">
    <property type="term" value="P:recombinational repair"/>
    <property type="evidence" value="ECO:0007669"/>
    <property type="project" value="TreeGrafter"/>
</dbReference>
<dbReference type="PANTHER" id="PTHR11070">
    <property type="entry name" value="UVRD / RECB / PCRA DNA HELICASE FAMILY MEMBER"/>
    <property type="match status" value="1"/>
</dbReference>
<dbReference type="Pfam" id="PF13361">
    <property type="entry name" value="UvrD_C"/>
    <property type="match status" value="1"/>
</dbReference>
<evidence type="ECO:0000256" key="2">
    <source>
        <dbReference type="ARBA" id="ARBA00022741"/>
    </source>
</evidence>
<evidence type="ECO:0000256" key="10">
    <source>
        <dbReference type="ARBA" id="ARBA00048988"/>
    </source>
</evidence>
<proteinExistence type="inferred from homology"/>
<evidence type="ECO:0000256" key="1">
    <source>
        <dbReference type="ARBA" id="ARBA00009922"/>
    </source>
</evidence>
<evidence type="ECO:0000259" key="12">
    <source>
        <dbReference type="Pfam" id="PF00580"/>
    </source>
</evidence>
<dbReference type="Pfam" id="PF00580">
    <property type="entry name" value="UvrD-helicase"/>
    <property type="match status" value="1"/>
</dbReference>
<organism evidence="14 15">
    <name type="scientific">Natrinema versiforme</name>
    <dbReference type="NCBI Taxonomy" id="88724"/>
    <lineage>
        <taxon>Archaea</taxon>
        <taxon>Methanobacteriati</taxon>
        <taxon>Methanobacteriota</taxon>
        <taxon>Stenosarchaea group</taxon>
        <taxon>Halobacteria</taxon>
        <taxon>Halobacteriales</taxon>
        <taxon>Natrialbaceae</taxon>
        <taxon>Natrinema</taxon>
    </lineage>
</organism>
<dbReference type="GO" id="GO:0005524">
    <property type="term" value="F:ATP binding"/>
    <property type="evidence" value="ECO:0007669"/>
    <property type="project" value="UniProtKB-KW"/>
</dbReference>
<keyword evidence="4 14" id="KW-0347">Helicase</keyword>
<dbReference type="EC" id="5.6.2.4" evidence="9"/>
<evidence type="ECO:0000256" key="4">
    <source>
        <dbReference type="ARBA" id="ARBA00022806"/>
    </source>
</evidence>
<keyword evidence="2" id="KW-0547">Nucleotide-binding</keyword>
<dbReference type="Gene3D" id="1.10.10.160">
    <property type="match status" value="1"/>
</dbReference>
<dbReference type="KEGG" id="nvr:FEJ81_16540"/>
<evidence type="ECO:0000256" key="11">
    <source>
        <dbReference type="SAM" id="MobiDB-lite"/>
    </source>
</evidence>
<protein>
    <recommendedName>
        <fullName evidence="9">DNA 3'-5' helicase</fullName>
        <ecNumber evidence="9">5.6.2.4</ecNumber>
    </recommendedName>
</protein>
<evidence type="ECO:0000256" key="3">
    <source>
        <dbReference type="ARBA" id="ARBA00022801"/>
    </source>
</evidence>
<dbReference type="AlphaFoldDB" id="A0A4P8WKQ5"/>
<name>A0A4P8WKQ5_9EURY</name>
<keyword evidence="6" id="KW-0238">DNA-binding</keyword>
<dbReference type="InterPro" id="IPR013986">
    <property type="entry name" value="DExx_box_DNA_helicase_dom_sf"/>
</dbReference>
<evidence type="ECO:0000313" key="14">
    <source>
        <dbReference type="EMBL" id="QCS43875.1"/>
    </source>
</evidence>
<dbReference type="GO" id="GO:0003677">
    <property type="term" value="F:DNA binding"/>
    <property type="evidence" value="ECO:0007669"/>
    <property type="project" value="UniProtKB-KW"/>
</dbReference>
<dbReference type="SUPFAM" id="SSF52540">
    <property type="entry name" value="P-loop containing nucleoside triphosphate hydrolases"/>
    <property type="match status" value="1"/>
</dbReference>
<comment type="catalytic activity">
    <reaction evidence="8">
        <text>Couples ATP hydrolysis with the unwinding of duplex DNA by translocating in the 3'-5' direction.</text>
        <dbReference type="EC" id="5.6.2.4"/>
    </reaction>
</comment>
<accession>A0A4P8WKQ5</accession>
<dbReference type="InterPro" id="IPR027417">
    <property type="entry name" value="P-loop_NTPase"/>
</dbReference>
<dbReference type="GO" id="GO:0016787">
    <property type="term" value="F:hydrolase activity"/>
    <property type="evidence" value="ECO:0007669"/>
    <property type="project" value="UniProtKB-KW"/>
</dbReference>
<dbReference type="PANTHER" id="PTHR11070:SF2">
    <property type="entry name" value="ATP-DEPENDENT DNA HELICASE SRS2"/>
    <property type="match status" value="1"/>
</dbReference>
<dbReference type="GO" id="GO:0043138">
    <property type="term" value="F:3'-5' DNA helicase activity"/>
    <property type="evidence" value="ECO:0007669"/>
    <property type="project" value="UniProtKB-EC"/>
</dbReference>
<comment type="catalytic activity">
    <reaction evidence="10">
        <text>ATP + H2O = ADP + phosphate + H(+)</text>
        <dbReference type="Rhea" id="RHEA:13065"/>
        <dbReference type="ChEBI" id="CHEBI:15377"/>
        <dbReference type="ChEBI" id="CHEBI:15378"/>
        <dbReference type="ChEBI" id="CHEBI:30616"/>
        <dbReference type="ChEBI" id="CHEBI:43474"/>
        <dbReference type="ChEBI" id="CHEBI:456216"/>
        <dbReference type="EC" id="5.6.2.4"/>
    </reaction>
</comment>
<evidence type="ECO:0000313" key="15">
    <source>
        <dbReference type="Proteomes" id="UP000302218"/>
    </source>
</evidence>
<evidence type="ECO:0000256" key="5">
    <source>
        <dbReference type="ARBA" id="ARBA00022840"/>
    </source>
</evidence>
<sequence length="623" mass="71265">MKRNSIRLAMRRVRRMSSEEKYPVVGRDEYDVTESVKLDGPPGHGKTEQIKRRTEEFLKETDSTIHNVMLGTYRRSLSQDLINTFEDGELLPPNFSLQSSYMGTIHANCDKIIRKKTDLNISNKATGYAQKLFCQKHGLKYFGDTKQELTGGKALFNIFTWMVANKATPEQVPQYKYDTVRDACDRHIDIRRLWQEWQQFKQNPPIHKFNNLEEGDELYDFDESLLIVSQRELVPENVDLLIVDEMHDVYPVMNDVIQMWMEKMEDTTFIIAGDKNQVINQYQGTSPEFYEEVNLPEIHLPDSYRCRANHLEYAHSILSKHFEPPRVENCRGGGSITSVNASRMEYDNRRSEWRVPSSLNSPSSLYEEHVDDEETALYLVRTNLQAEAVAKDLERAGIPFESDSVNDWKDSGLLDLYNGLCTIREIPSDVEYTWDSGFALNLGDDTEIDGDELLAVLDATPAEYVADSKLDAVNVAEGIESYPLDNLHNFFEESFFAEVHANPVGLLLNSVDKKKLAHLADKHSWTRIHEDGIRVKLLTIHASKGMQGDNVFLYDGIPKRIQDQIEKSPEVDKNECRTWYVATTRASDTLVVVRNAFDGYEPSPYLPPIQTANGSSQSGVVHQ</sequence>